<keyword evidence="3" id="KW-1185">Reference proteome</keyword>
<protein>
    <submittedName>
        <fullName evidence="2">Uncharacterized protein</fullName>
    </submittedName>
</protein>
<evidence type="ECO:0000313" key="3">
    <source>
        <dbReference type="Proteomes" id="UP000775547"/>
    </source>
</evidence>
<dbReference type="AlphaFoldDB" id="A0A9P7KDY5"/>
<reference evidence="2" key="2">
    <citation type="submission" date="2021-10" db="EMBL/GenBank/DDBJ databases">
        <title>Phylogenomics reveals ancestral predisposition of the termite-cultivated fungus Termitomyces towards a domesticated lifestyle.</title>
        <authorList>
            <person name="Auxier B."/>
            <person name="Grum-Grzhimaylo A."/>
            <person name="Cardenas M.E."/>
            <person name="Lodge J.D."/>
            <person name="Laessoe T."/>
            <person name="Pedersen O."/>
            <person name="Smith M.E."/>
            <person name="Kuyper T.W."/>
            <person name="Franco-Molano E.A."/>
            <person name="Baroni T.J."/>
            <person name="Aanen D.K."/>
        </authorList>
    </citation>
    <scope>NUCLEOTIDE SEQUENCE</scope>
    <source>
        <strain evidence="2">AP01</strain>
        <tissue evidence="2">Mycelium</tissue>
    </source>
</reference>
<name>A0A9P7KDY5_9AGAR</name>
<feature type="region of interest" description="Disordered" evidence="1">
    <location>
        <begin position="1"/>
        <end position="62"/>
    </location>
</feature>
<feature type="compositionally biased region" description="Low complexity" evidence="1">
    <location>
        <begin position="1"/>
        <end position="20"/>
    </location>
</feature>
<proteinExistence type="predicted"/>
<sequence>MNTTLGAAPSAPTLPTATPTEMMNRQNTNPAAISPIPGATASPPNLSRRRAPQSQAPAPPWKATTFGILERLTTGARAVGREVILRCRLVRIDYVPSRRLKIEFLKDVTLRGHSTKMVDAVMGLFTAVRQPPVPVVMSVLPRGLEDWPEHKSLASTMCVPALKSATVTTSSTTTTTPVPNKNHPCSSGPRKDWVAVLKAMLRAFVFAFIVKGIVNVPAHPEAVEEELKRLGLLRVMVEEVVEDDEGEYEDNLGAENDEGEREEAVYEFEWDEDAYDFTEEDGSGEEALQDSEPMPAPAIKSGVALVTIIKEEEPSRALKSSRGDLDDALIGDDSTIDPEKIAFGAQQLRRVLEEELHKKPFATPTSVEESPKASTEGDASIDPGEIQRGLEQLRRVWQEEVRKKANQR</sequence>
<gene>
    <name evidence="2" type="ORF">DXG03_006407</name>
</gene>
<accession>A0A9P7KDY5</accession>
<feature type="region of interest" description="Disordered" evidence="1">
    <location>
        <begin position="355"/>
        <end position="387"/>
    </location>
</feature>
<reference evidence="2" key="1">
    <citation type="submission" date="2020-07" db="EMBL/GenBank/DDBJ databases">
        <authorList>
            <person name="Nieuwenhuis M."/>
            <person name="Van De Peppel L.J.J."/>
        </authorList>
    </citation>
    <scope>NUCLEOTIDE SEQUENCE</scope>
    <source>
        <strain evidence="2">AP01</strain>
        <tissue evidence="2">Mycelium</tissue>
    </source>
</reference>
<evidence type="ECO:0000313" key="2">
    <source>
        <dbReference type="EMBL" id="KAG5645345.1"/>
    </source>
</evidence>
<dbReference type="EMBL" id="JABCKV010000042">
    <property type="protein sequence ID" value="KAG5645345.1"/>
    <property type="molecule type" value="Genomic_DNA"/>
</dbReference>
<organism evidence="2 3">
    <name type="scientific">Asterophora parasitica</name>
    <dbReference type="NCBI Taxonomy" id="117018"/>
    <lineage>
        <taxon>Eukaryota</taxon>
        <taxon>Fungi</taxon>
        <taxon>Dikarya</taxon>
        <taxon>Basidiomycota</taxon>
        <taxon>Agaricomycotina</taxon>
        <taxon>Agaricomycetes</taxon>
        <taxon>Agaricomycetidae</taxon>
        <taxon>Agaricales</taxon>
        <taxon>Tricholomatineae</taxon>
        <taxon>Lyophyllaceae</taxon>
        <taxon>Asterophora</taxon>
    </lineage>
</organism>
<evidence type="ECO:0000256" key="1">
    <source>
        <dbReference type="SAM" id="MobiDB-lite"/>
    </source>
</evidence>
<comment type="caution">
    <text evidence="2">The sequence shown here is derived from an EMBL/GenBank/DDBJ whole genome shotgun (WGS) entry which is preliminary data.</text>
</comment>
<dbReference type="Proteomes" id="UP000775547">
    <property type="component" value="Unassembled WGS sequence"/>
</dbReference>
<feature type="compositionally biased region" description="Polar residues" evidence="1">
    <location>
        <begin position="21"/>
        <end position="31"/>
    </location>
</feature>
<feature type="compositionally biased region" description="Basic and acidic residues" evidence="1">
    <location>
        <begin position="315"/>
        <end position="325"/>
    </location>
</feature>
<feature type="region of interest" description="Disordered" evidence="1">
    <location>
        <begin position="315"/>
        <end position="334"/>
    </location>
</feature>